<gene>
    <name evidence="1" type="primary">VvCHDp000512_43</name>
    <name evidence="1" type="ORF">CK203_024624</name>
</gene>
<dbReference type="SUPFAM" id="SSF52058">
    <property type="entry name" value="L domain-like"/>
    <property type="match status" value="1"/>
</dbReference>
<dbReference type="Gene3D" id="3.80.10.10">
    <property type="entry name" value="Ribonuclease Inhibitor"/>
    <property type="match status" value="1"/>
</dbReference>
<proteinExistence type="predicted"/>
<protein>
    <submittedName>
        <fullName evidence="1">Putative disease resistance protein</fullName>
    </submittedName>
</protein>
<organism evidence="1 2">
    <name type="scientific">Vitis vinifera</name>
    <name type="common">Grape</name>
    <dbReference type="NCBI Taxonomy" id="29760"/>
    <lineage>
        <taxon>Eukaryota</taxon>
        <taxon>Viridiplantae</taxon>
        <taxon>Streptophyta</taxon>
        <taxon>Embryophyta</taxon>
        <taxon>Tracheophyta</taxon>
        <taxon>Spermatophyta</taxon>
        <taxon>Magnoliopsida</taxon>
        <taxon>eudicotyledons</taxon>
        <taxon>Gunneridae</taxon>
        <taxon>Pentapetalae</taxon>
        <taxon>rosids</taxon>
        <taxon>Vitales</taxon>
        <taxon>Vitaceae</taxon>
        <taxon>Viteae</taxon>
        <taxon>Vitis</taxon>
    </lineage>
</organism>
<name>A0A438IU78_VITVI</name>
<sequence>MQCRMEWGLQTLPSLRKLEIQDSDEEGKLESFPEKWLLPSTLSFVGIYGFPNLKSLDNMGIHDLNSLETLKIRGCTMLKSFQNRGCPPPSHVLKLGTALC</sequence>
<dbReference type="AlphaFoldDB" id="A0A438IU78"/>
<dbReference type="InterPro" id="IPR032675">
    <property type="entry name" value="LRR_dom_sf"/>
</dbReference>
<dbReference type="Proteomes" id="UP000288805">
    <property type="component" value="Unassembled WGS sequence"/>
</dbReference>
<comment type="caution">
    <text evidence="1">The sequence shown here is derived from an EMBL/GenBank/DDBJ whole genome shotgun (WGS) entry which is preliminary data.</text>
</comment>
<dbReference type="EMBL" id="QGNW01000082">
    <property type="protein sequence ID" value="RVX00300.1"/>
    <property type="molecule type" value="Genomic_DNA"/>
</dbReference>
<evidence type="ECO:0000313" key="1">
    <source>
        <dbReference type="EMBL" id="RVX00300.1"/>
    </source>
</evidence>
<evidence type="ECO:0000313" key="2">
    <source>
        <dbReference type="Proteomes" id="UP000288805"/>
    </source>
</evidence>
<reference evidence="1 2" key="1">
    <citation type="journal article" date="2018" name="PLoS Genet.">
        <title>Population sequencing reveals clonal diversity and ancestral inbreeding in the grapevine cultivar Chardonnay.</title>
        <authorList>
            <person name="Roach M.J."/>
            <person name="Johnson D.L."/>
            <person name="Bohlmann J."/>
            <person name="van Vuuren H.J."/>
            <person name="Jones S.J."/>
            <person name="Pretorius I.S."/>
            <person name="Schmidt S.A."/>
            <person name="Borneman A.R."/>
        </authorList>
    </citation>
    <scope>NUCLEOTIDE SEQUENCE [LARGE SCALE GENOMIC DNA]</scope>
    <source>
        <strain evidence="2">cv. Chardonnay</strain>
        <tissue evidence="1">Leaf</tissue>
    </source>
</reference>
<accession>A0A438IU78</accession>